<evidence type="ECO:0000259" key="2">
    <source>
        <dbReference type="Pfam" id="PF13462"/>
    </source>
</evidence>
<gene>
    <name evidence="3" type="ORF">GCM10009554_60450</name>
</gene>
<reference evidence="3 4" key="1">
    <citation type="journal article" date="2019" name="Int. J. Syst. Evol. Microbiol.">
        <title>The Global Catalogue of Microorganisms (GCM) 10K type strain sequencing project: providing services to taxonomists for standard genome sequencing and annotation.</title>
        <authorList>
            <consortium name="The Broad Institute Genomics Platform"/>
            <consortium name="The Broad Institute Genome Sequencing Center for Infectious Disease"/>
            <person name="Wu L."/>
            <person name="Ma J."/>
        </authorList>
    </citation>
    <scope>NUCLEOTIDE SEQUENCE [LARGE SCALE GENOMIC DNA]</scope>
    <source>
        <strain evidence="3 4">JCM 10977</strain>
    </source>
</reference>
<feature type="domain" description="Thioredoxin-like fold" evidence="2">
    <location>
        <begin position="71"/>
        <end position="234"/>
    </location>
</feature>
<accession>A0ABN1RBP1</accession>
<dbReference type="EMBL" id="BAAAHK010000017">
    <property type="protein sequence ID" value="GAA0954543.1"/>
    <property type="molecule type" value="Genomic_DNA"/>
</dbReference>
<dbReference type="InterPro" id="IPR012336">
    <property type="entry name" value="Thioredoxin-like_fold"/>
</dbReference>
<comment type="caution">
    <text evidence="3">The sequence shown here is derived from an EMBL/GenBank/DDBJ whole genome shotgun (WGS) entry which is preliminary data.</text>
</comment>
<evidence type="ECO:0000313" key="4">
    <source>
        <dbReference type="Proteomes" id="UP001500542"/>
    </source>
</evidence>
<dbReference type="InterPro" id="IPR050824">
    <property type="entry name" value="Thiol_disulfide_DsbA"/>
</dbReference>
<dbReference type="CDD" id="cd02972">
    <property type="entry name" value="DsbA_family"/>
    <property type="match status" value="1"/>
</dbReference>
<proteinExistence type="predicted"/>
<keyword evidence="1" id="KW-0812">Transmembrane</keyword>
<dbReference type="Gene3D" id="3.40.30.10">
    <property type="entry name" value="Glutaredoxin"/>
    <property type="match status" value="1"/>
</dbReference>
<dbReference type="PANTHER" id="PTHR35891">
    <property type="entry name" value="THIOL:DISULFIDE INTERCHANGE PROTEIN DSBA"/>
    <property type="match status" value="1"/>
</dbReference>
<dbReference type="SUPFAM" id="SSF52833">
    <property type="entry name" value="Thioredoxin-like"/>
    <property type="match status" value="1"/>
</dbReference>
<keyword evidence="1" id="KW-1133">Transmembrane helix</keyword>
<protein>
    <submittedName>
        <fullName evidence="3">Thioredoxin domain-containing protein</fullName>
    </submittedName>
</protein>
<keyword evidence="4" id="KW-1185">Reference proteome</keyword>
<feature type="transmembrane region" description="Helical" evidence="1">
    <location>
        <begin position="21"/>
        <end position="46"/>
    </location>
</feature>
<dbReference type="Pfam" id="PF13462">
    <property type="entry name" value="Thioredoxin_4"/>
    <property type="match status" value="1"/>
</dbReference>
<sequence>MTNSKKKRPASPLVVEPQKRRVPVGLIVVVGVVVLAIVAAVGVDYWRKHSSVDVTSNGRTEPAVLTGPGTSGEGVRVGKDSATTNVDLFLDFRCPHCAEFEKETGPVLDQLVEDGTITLTYYPLKFVNPGASPRLANAFAAAAASGKALSYADEIYADFTKAWTNDQLIELGKKLGIDDAKFEAAIKDNSYAGWLESINKTSNDRKVEGTPTVFVNDKMLQGDQLTVDGLKAAISGIS</sequence>
<keyword evidence="1" id="KW-0472">Membrane</keyword>
<evidence type="ECO:0000256" key="1">
    <source>
        <dbReference type="SAM" id="Phobius"/>
    </source>
</evidence>
<name>A0ABN1RBP1_9ACTN</name>
<organism evidence="3 4">
    <name type="scientific">Kribbella koreensis</name>
    <dbReference type="NCBI Taxonomy" id="57909"/>
    <lineage>
        <taxon>Bacteria</taxon>
        <taxon>Bacillati</taxon>
        <taxon>Actinomycetota</taxon>
        <taxon>Actinomycetes</taxon>
        <taxon>Propionibacteriales</taxon>
        <taxon>Kribbellaceae</taxon>
        <taxon>Kribbella</taxon>
    </lineage>
</organism>
<dbReference type="PANTHER" id="PTHR35891:SF3">
    <property type="entry name" value="THIOL:DISULFIDE INTERCHANGE PROTEIN DSBL"/>
    <property type="match status" value="1"/>
</dbReference>
<dbReference type="RefSeq" id="WP_343977747.1">
    <property type="nucleotide sequence ID" value="NZ_BAAAHK010000017.1"/>
</dbReference>
<evidence type="ECO:0000313" key="3">
    <source>
        <dbReference type="EMBL" id="GAA0954543.1"/>
    </source>
</evidence>
<dbReference type="Proteomes" id="UP001500542">
    <property type="component" value="Unassembled WGS sequence"/>
</dbReference>
<dbReference type="InterPro" id="IPR036249">
    <property type="entry name" value="Thioredoxin-like_sf"/>
</dbReference>